<gene>
    <name evidence="2" type="ORF">GCM10007938_23290</name>
</gene>
<dbReference type="RefSeq" id="WP_284192433.1">
    <property type="nucleotide sequence ID" value="NZ_BSPW01000045.1"/>
</dbReference>
<accession>A0ABQ6EZA1</accession>
<feature type="compositionally biased region" description="Basic and acidic residues" evidence="1">
    <location>
        <begin position="35"/>
        <end position="47"/>
    </location>
</feature>
<feature type="region of interest" description="Disordered" evidence="1">
    <location>
        <begin position="28"/>
        <end position="84"/>
    </location>
</feature>
<feature type="compositionally biased region" description="Polar residues" evidence="1">
    <location>
        <begin position="122"/>
        <end position="134"/>
    </location>
</feature>
<sequence length="151" mass="15916">MNWFLKQAAKRAAKQAAKKVAKQAAKQAAMQAEQAVRKAEQAARDAAMHAIEAPNANPPNQNPEPNTTTSPFSQQGTKLTDSTFADTIGLAMHNAINNQQQSHVTTSATVASTCARILATSVGSPVSGSKQTPSIGKIKPDGLVFHNPKTQ</sequence>
<evidence type="ECO:0000313" key="3">
    <source>
        <dbReference type="Proteomes" id="UP001157138"/>
    </source>
</evidence>
<dbReference type="Pfam" id="PF11747">
    <property type="entry name" value="RebB"/>
    <property type="match status" value="1"/>
</dbReference>
<proteinExistence type="predicted"/>
<feature type="region of interest" description="Disordered" evidence="1">
    <location>
        <begin position="122"/>
        <end position="151"/>
    </location>
</feature>
<dbReference type="Proteomes" id="UP001157138">
    <property type="component" value="Unassembled WGS sequence"/>
</dbReference>
<comment type="caution">
    <text evidence="2">The sequence shown here is derived from an EMBL/GenBank/DDBJ whole genome shotgun (WGS) entry which is preliminary data.</text>
</comment>
<dbReference type="InterPro" id="IPR021070">
    <property type="entry name" value="Killing_trait_RebB"/>
</dbReference>
<organism evidence="2 3">
    <name type="scientific">Vibrio zhanjiangensis</name>
    <dbReference type="NCBI Taxonomy" id="1046128"/>
    <lineage>
        <taxon>Bacteria</taxon>
        <taxon>Pseudomonadati</taxon>
        <taxon>Pseudomonadota</taxon>
        <taxon>Gammaproteobacteria</taxon>
        <taxon>Vibrionales</taxon>
        <taxon>Vibrionaceae</taxon>
        <taxon>Vibrio</taxon>
    </lineage>
</organism>
<keyword evidence="3" id="KW-1185">Reference proteome</keyword>
<evidence type="ECO:0000256" key="1">
    <source>
        <dbReference type="SAM" id="MobiDB-lite"/>
    </source>
</evidence>
<feature type="compositionally biased region" description="Polar residues" evidence="1">
    <location>
        <begin position="67"/>
        <end position="84"/>
    </location>
</feature>
<dbReference type="EMBL" id="BSPW01000045">
    <property type="protein sequence ID" value="GLT18550.1"/>
    <property type="molecule type" value="Genomic_DNA"/>
</dbReference>
<protein>
    <submittedName>
        <fullName evidence="2">Uncharacterized protein</fullName>
    </submittedName>
</protein>
<reference evidence="3" key="1">
    <citation type="journal article" date="2019" name="Int. J. Syst. Evol. Microbiol.">
        <title>The Global Catalogue of Microorganisms (GCM) 10K type strain sequencing project: providing services to taxonomists for standard genome sequencing and annotation.</title>
        <authorList>
            <consortium name="The Broad Institute Genomics Platform"/>
            <consortium name="The Broad Institute Genome Sequencing Center for Infectious Disease"/>
            <person name="Wu L."/>
            <person name="Ma J."/>
        </authorList>
    </citation>
    <scope>NUCLEOTIDE SEQUENCE [LARGE SCALE GENOMIC DNA]</scope>
    <source>
        <strain evidence="3">NBRC 108723</strain>
    </source>
</reference>
<name>A0ABQ6EZA1_9VIBR</name>
<evidence type="ECO:0000313" key="2">
    <source>
        <dbReference type="EMBL" id="GLT18550.1"/>
    </source>
</evidence>